<protein>
    <recommendedName>
        <fullName evidence="9">tRNA-specific 2-thiouridylase MnmA</fullName>
        <ecNumber evidence="9">2.8.1.13</ecNumber>
    </recommendedName>
</protein>
<comment type="caution">
    <text evidence="12">The sequence shown here is derived from an EMBL/GenBank/DDBJ whole genome shotgun (WGS) entry which is preliminary data.</text>
</comment>
<evidence type="ECO:0000256" key="6">
    <source>
        <dbReference type="ARBA" id="ARBA00022884"/>
    </source>
</evidence>
<dbReference type="GO" id="GO:0000049">
    <property type="term" value="F:tRNA binding"/>
    <property type="evidence" value="ECO:0007669"/>
    <property type="project" value="UniProtKB-KW"/>
</dbReference>
<organism evidence="12 13">
    <name type="scientific">Tectimicrobiota bacterium</name>
    <dbReference type="NCBI Taxonomy" id="2528274"/>
    <lineage>
        <taxon>Bacteria</taxon>
        <taxon>Pseudomonadati</taxon>
        <taxon>Nitrospinota/Tectimicrobiota group</taxon>
        <taxon>Candidatus Tectimicrobiota</taxon>
    </lineage>
</organism>
<evidence type="ECO:0000313" key="12">
    <source>
        <dbReference type="EMBL" id="MBI4251465.1"/>
    </source>
</evidence>
<comment type="similarity">
    <text evidence="9">Belongs to the MnmA/TRMU family.</text>
</comment>
<dbReference type="EMBL" id="JACQRX010000148">
    <property type="protein sequence ID" value="MBI4251465.1"/>
    <property type="molecule type" value="Genomic_DNA"/>
</dbReference>
<comment type="subcellular location">
    <subcellularLocation>
        <location evidence="9">Cytoplasm</location>
    </subcellularLocation>
</comment>
<proteinExistence type="inferred from homology"/>
<evidence type="ECO:0000256" key="4">
    <source>
        <dbReference type="ARBA" id="ARBA00022741"/>
    </source>
</evidence>
<evidence type="ECO:0000256" key="7">
    <source>
        <dbReference type="ARBA" id="ARBA00023157"/>
    </source>
</evidence>
<evidence type="ECO:0000259" key="11">
    <source>
        <dbReference type="Pfam" id="PF20259"/>
    </source>
</evidence>
<evidence type="ECO:0000256" key="5">
    <source>
        <dbReference type="ARBA" id="ARBA00022840"/>
    </source>
</evidence>
<dbReference type="GO" id="GO:0005737">
    <property type="term" value="C:cytoplasm"/>
    <property type="evidence" value="ECO:0007669"/>
    <property type="project" value="UniProtKB-SubCell"/>
</dbReference>
<comment type="catalytic activity">
    <reaction evidence="8 9">
        <text>S-sulfanyl-L-cysteinyl-[protein] + uridine(34) in tRNA + AH2 + ATP = 2-thiouridine(34) in tRNA + L-cysteinyl-[protein] + A + AMP + diphosphate + H(+)</text>
        <dbReference type="Rhea" id="RHEA:47032"/>
        <dbReference type="Rhea" id="RHEA-COMP:10131"/>
        <dbReference type="Rhea" id="RHEA-COMP:11726"/>
        <dbReference type="Rhea" id="RHEA-COMP:11727"/>
        <dbReference type="Rhea" id="RHEA-COMP:11728"/>
        <dbReference type="ChEBI" id="CHEBI:13193"/>
        <dbReference type="ChEBI" id="CHEBI:15378"/>
        <dbReference type="ChEBI" id="CHEBI:17499"/>
        <dbReference type="ChEBI" id="CHEBI:29950"/>
        <dbReference type="ChEBI" id="CHEBI:30616"/>
        <dbReference type="ChEBI" id="CHEBI:33019"/>
        <dbReference type="ChEBI" id="CHEBI:61963"/>
        <dbReference type="ChEBI" id="CHEBI:65315"/>
        <dbReference type="ChEBI" id="CHEBI:87170"/>
        <dbReference type="ChEBI" id="CHEBI:456215"/>
        <dbReference type="EC" id="2.8.1.13"/>
    </reaction>
</comment>
<dbReference type="InterPro" id="IPR046885">
    <property type="entry name" value="MnmA-like_C"/>
</dbReference>
<evidence type="ECO:0000256" key="2">
    <source>
        <dbReference type="ARBA" id="ARBA00022679"/>
    </source>
</evidence>
<dbReference type="InterPro" id="IPR046884">
    <property type="entry name" value="MnmA-like_central"/>
</dbReference>
<dbReference type="SUPFAM" id="SSF52402">
    <property type="entry name" value="Adenine nucleotide alpha hydrolases-like"/>
    <property type="match status" value="1"/>
</dbReference>
<feature type="binding site" evidence="9">
    <location>
        <begin position="8"/>
        <end position="15"/>
    </location>
    <ligand>
        <name>ATP</name>
        <dbReference type="ChEBI" id="CHEBI:30616"/>
    </ligand>
</feature>
<feature type="binding site" evidence="9">
    <location>
        <position position="129"/>
    </location>
    <ligand>
        <name>ATP</name>
        <dbReference type="ChEBI" id="CHEBI:30616"/>
    </ligand>
</feature>
<dbReference type="NCBIfam" id="NF001138">
    <property type="entry name" value="PRK00143.1"/>
    <property type="match status" value="1"/>
</dbReference>
<name>A0A932ZVS3_UNCTE</name>
<accession>A0A932ZVS3</accession>
<dbReference type="InterPro" id="IPR023382">
    <property type="entry name" value="MnmA-like_central_sf"/>
</dbReference>
<feature type="disulfide bond" description="Alternate" evidence="9">
    <location>
        <begin position="105"/>
        <end position="202"/>
    </location>
</feature>
<evidence type="ECO:0000313" key="13">
    <source>
        <dbReference type="Proteomes" id="UP000752292"/>
    </source>
</evidence>
<evidence type="ECO:0000256" key="3">
    <source>
        <dbReference type="ARBA" id="ARBA00022694"/>
    </source>
</evidence>
<feature type="active site" description="Cysteine persulfide intermediate" evidence="9">
    <location>
        <position position="202"/>
    </location>
</feature>
<evidence type="ECO:0000256" key="9">
    <source>
        <dbReference type="HAMAP-Rule" id="MF_00144"/>
    </source>
</evidence>
<dbReference type="PANTHER" id="PTHR11933">
    <property type="entry name" value="TRNA 5-METHYLAMINOMETHYL-2-THIOURIDYLATE -METHYLTRANSFERASE"/>
    <property type="match status" value="1"/>
</dbReference>
<dbReference type="PANTHER" id="PTHR11933:SF5">
    <property type="entry name" value="MITOCHONDRIAL TRNA-SPECIFIC 2-THIOURIDYLASE 1"/>
    <property type="match status" value="1"/>
</dbReference>
<feature type="region of interest" description="Interaction with tRNA" evidence="9">
    <location>
        <begin position="152"/>
        <end position="154"/>
    </location>
</feature>
<dbReference type="GO" id="GO:0005524">
    <property type="term" value="F:ATP binding"/>
    <property type="evidence" value="ECO:0007669"/>
    <property type="project" value="UniProtKB-KW"/>
</dbReference>
<keyword evidence="6 9" id="KW-0694">RNA-binding</keyword>
<dbReference type="AlphaFoldDB" id="A0A932ZVS3"/>
<evidence type="ECO:0000256" key="8">
    <source>
        <dbReference type="ARBA" id="ARBA00051542"/>
    </source>
</evidence>
<keyword evidence="2 9" id="KW-0808">Transferase</keyword>
<dbReference type="EC" id="2.8.1.13" evidence="9"/>
<dbReference type="Pfam" id="PF03054">
    <property type="entry name" value="tRNA_Me_trans"/>
    <property type="match status" value="1"/>
</dbReference>
<feature type="site" description="Interaction with tRNA" evidence="9">
    <location>
        <position position="130"/>
    </location>
</feature>
<evidence type="ECO:0000259" key="10">
    <source>
        <dbReference type="Pfam" id="PF20258"/>
    </source>
</evidence>
<reference evidence="12" key="1">
    <citation type="submission" date="2020-07" db="EMBL/GenBank/DDBJ databases">
        <title>Huge and variable diversity of episymbiotic CPR bacteria and DPANN archaea in groundwater ecosystems.</title>
        <authorList>
            <person name="He C.Y."/>
            <person name="Keren R."/>
            <person name="Whittaker M."/>
            <person name="Farag I.F."/>
            <person name="Doudna J."/>
            <person name="Cate J.H.D."/>
            <person name="Banfield J.F."/>
        </authorList>
    </citation>
    <scope>NUCLEOTIDE SEQUENCE</scope>
    <source>
        <strain evidence="12">NC_groundwater_1370_Ag_S-0.2um_69_93</strain>
    </source>
</reference>
<keyword evidence="3 9" id="KW-0819">tRNA processing</keyword>
<evidence type="ECO:0000256" key="1">
    <source>
        <dbReference type="ARBA" id="ARBA00022555"/>
    </source>
</evidence>
<feature type="domain" description="tRNA-specific 2-thiouridylase MnmA-like central" evidence="11">
    <location>
        <begin position="221"/>
        <end position="274"/>
    </location>
</feature>
<dbReference type="Pfam" id="PF20259">
    <property type="entry name" value="tRNA_Me_trans_M"/>
    <property type="match status" value="1"/>
</dbReference>
<dbReference type="InterPro" id="IPR014729">
    <property type="entry name" value="Rossmann-like_a/b/a_fold"/>
</dbReference>
<dbReference type="Proteomes" id="UP000752292">
    <property type="component" value="Unassembled WGS sequence"/>
</dbReference>
<feature type="active site" description="Nucleophile" evidence="9">
    <location>
        <position position="105"/>
    </location>
</feature>
<dbReference type="Pfam" id="PF20258">
    <property type="entry name" value="tRNA_Me_trans_C"/>
    <property type="match status" value="1"/>
</dbReference>
<keyword evidence="4 9" id="KW-0547">Nucleotide-binding</keyword>
<dbReference type="GO" id="GO:0002143">
    <property type="term" value="P:tRNA wobble position uridine thiolation"/>
    <property type="evidence" value="ECO:0007669"/>
    <property type="project" value="TreeGrafter"/>
</dbReference>
<comment type="caution">
    <text evidence="9">Lacks conserved residue(s) required for the propagation of feature annotation.</text>
</comment>
<feature type="domain" description="tRNA-specific 2-thiouridylase MnmA-like C-terminal" evidence="10">
    <location>
        <begin position="283"/>
        <end position="358"/>
    </location>
</feature>
<dbReference type="Gene3D" id="3.40.50.620">
    <property type="entry name" value="HUPs"/>
    <property type="match status" value="1"/>
</dbReference>
<feature type="site" description="Interaction with tRNA" evidence="9">
    <location>
        <position position="342"/>
    </location>
</feature>
<dbReference type="HAMAP" id="MF_00144">
    <property type="entry name" value="tRNA_thiouridyl_MnmA"/>
    <property type="match status" value="1"/>
</dbReference>
<dbReference type="InterPro" id="IPR004506">
    <property type="entry name" value="MnmA-like"/>
</dbReference>
<dbReference type="Gene3D" id="2.30.30.280">
    <property type="entry name" value="Adenine nucleotide alpha hydrolases-like domains"/>
    <property type="match status" value="1"/>
</dbReference>
<keyword evidence="1 9" id="KW-0820">tRNA-binding</keyword>
<comment type="function">
    <text evidence="9">Catalyzes the 2-thiolation of uridine at the wobble position (U34) of tRNA, leading to the formation of s(2)U34.</text>
</comment>
<keyword evidence="7 9" id="KW-1015">Disulfide bond</keyword>
<dbReference type="Gene3D" id="2.40.30.10">
    <property type="entry name" value="Translation factors"/>
    <property type="match status" value="1"/>
</dbReference>
<feature type="binding site" evidence="9">
    <location>
        <position position="34"/>
    </location>
    <ligand>
        <name>ATP</name>
        <dbReference type="ChEBI" id="CHEBI:30616"/>
    </ligand>
</feature>
<sequence length="360" mass="38742">MAERVVVAMSGGVDSSVAAALLVEQGWEVVGVGLRLADRPPAPEAESFHRGCCAPRDLADARAVAAKLGFPFYVMDVREVFRGAVIEGFADAYLRGRTPNPCVDCNQVVKFRHLADKARALGASRLATGHYARRVQTPEGRLTLARSADRAKDQTYFLFGLTQAQLGLAMFPLGDMDKAATREAARRLGLPNAEKPESQEICFVPEGDYRSFLGRERPGWSRPGDIVDGEGNVLGAHAGVAGFTVGQRRGLRLAGGEPRYVVRLDARSATVVVGGREELHRERFRAEGVRWTLPIGREGRRLLVQVRHRQRAAPCLVRPLPGGMAEVVPDDPAALGAVAPGQAAVFYEGDLLCGGGWVAG</sequence>
<keyword evidence="9" id="KW-0963">Cytoplasm</keyword>
<dbReference type="NCBIfam" id="TIGR00420">
    <property type="entry name" value="trmU"/>
    <property type="match status" value="1"/>
</dbReference>
<dbReference type="CDD" id="cd01998">
    <property type="entry name" value="MnmA_TRMU-like"/>
    <property type="match status" value="1"/>
</dbReference>
<keyword evidence="5 9" id="KW-0067">ATP-binding</keyword>
<dbReference type="GO" id="GO:0103016">
    <property type="term" value="F:tRNA-uridine 2-sulfurtransferase activity"/>
    <property type="evidence" value="ECO:0007669"/>
    <property type="project" value="UniProtKB-EC"/>
</dbReference>
<gene>
    <name evidence="9 12" type="primary">mnmA</name>
    <name evidence="12" type="ORF">HY618_03315</name>
</gene>
<dbReference type="FunFam" id="3.40.50.620:FF:000115">
    <property type="entry name" value="tRNA-specific 2-thiouridylase MnmA"/>
    <property type="match status" value="1"/>
</dbReference>